<dbReference type="InterPro" id="IPR006860">
    <property type="entry name" value="FecR"/>
</dbReference>
<keyword evidence="1" id="KW-0472">Membrane</keyword>
<keyword evidence="1" id="KW-1133">Transmembrane helix</keyword>
<dbReference type="Gene3D" id="2.60.120.1440">
    <property type="match status" value="1"/>
</dbReference>
<dbReference type="Pfam" id="PF16344">
    <property type="entry name" value="FecR_C"/>
    <property type="match status" value="1"/>
</dbReference>
<dbReference type="InterPro" id="IPR032508">
    <property type="entry name" value="FecR_C"/>
</dbReference>
<reference evidence="4 5" key="1">
    <citation type="submission" date="2017-01" db="EMBL/GenBank/DDBJ databases">
        <authorList>
            <person name="Varghese N."/>
            <person name="Submissions S."/>
        </authorList>
    </citation>
    <scope>NUCLEOTIDE SEQUENCE [LARGE SCALE GENOMIC DNA]</scope>
    <source>
        <strain evidence="4 5">DSM 2061</strain>
    </source>
</reference>
<keyword evidence="5" id="KW-1185">Reference proteome</keyword>
<evidence type="ECO:0000313" key="5">
    <source>
        <dbReference type="Proteomes" id="UP000185728"/>
    </source>
</evidence>
<dbReference type="RefSeq" id="WP_076453824.1">
    <property type="nucleotide sequence ID" value="NZ_FTOB01000002.1"/>
</dbReference>
<proteinExistence type="predicted"/>
<accession>A0ABY1KKS8</accession>
<protein>
    <submittedName>
        <fullName evidence="4">FecR family protein</fullName>
    </submittedName>
</protein>
<dbReference type="Gene3D" id="3.55.50.30">
    <property type="match status" value="1"/>
</dbReference>
<sequence length="376" mass="42939">MTKKEFFDLIEKYNNNICSKEEEDVLFQYCKQVQVDDISKSWSLSKEERLRVKILSNIHSGVSDQNKRRNKIRKIKKASRIAAVFIGLLVSSYFFLFYFSKSETIALPENVITLELEDGTIKTIKENDTLSVFNQNGNLMGYQTGNQLVYDQKETSDKLAYNTLTVPYGKRFELHLSDGTRAHLNAGSSLTYPVQFLEGKDREVFITGEAYLDVAKDKNHPFIVHVENFNIRVLGTQFNVLAYPEDETSEVVLVEGSVGLYDSTQVFDTTNSTMMTPGNKATFSKESGKIQVKPVVIDVYTAWRNGELVFRDMTFENILKKLERYYGVTIINLNKNLSNKEFNASFGAVPIEKVLDGLKDVYGLTYKIENKKITIE</sequence>
<evidence type="ECO:0000256" key="1">
    <source>
        <dbReference type="SAM" id="Phobius"/>
    </source>
</evidence>
<dbReference type="PANTHER" id="PTHR30273">
    <property type="entry name" value="PERIPLASMIC SIGNAL SENSOR AND SIGMA FACTOR ACTIVATOR FECR-RELATED"/>
    <property type="match status" value="1"/>
</dbReference>
<feature type="domain" description="FecR protein" evidence="2">
    <location>
        <begin position="164"/>
        <end position="258"/>
    </location>
</feature>
<dbReference type="PIRSF" id="PIRSF018266">
    <property type="entry name" value="FecR"/>
    <property type="match status" value="1"/>
</dbReference>
<feature type="transmembrane region" description="Helical" evidence="1">
    <location>
        <begin position="78"/>
        <end position="99"/>
    </location>
</feature>
<dbReference type="InterPro" id="IPR012373">
    <property type="entry name" value="Ferrdict_sens_TM"/>
</dbReference>
<organism evidence="4 5">
    <name type="scientific">Zobellia uliginosa</name>
    <dbReference type="NCBI Taxonomy" id="143224"/>
    <lineage>
        <taxon>Bacteria</taxon>
        <taxon>Pseudomonadati</taxon>
        <taxon>Bacteroidota</taxon>
        <taxon>Flavobacteriia</taxon>
        <taxon>Flavobacteriales</taxon>
        <taxon>Flavobacteriaceae</taxon>
        <taxon>Zobellia</taxon>
    </lineage>
</organism>
<feature type="domain" description="Protein FecR C-terminal" evidence="3">
    <location>
        <begin position="307"/>
        <end position="375"/>
    </location>
</feature>
<evidence type="ECO:0000313" key="4">
    <source>
        <dbReference type="EMBL" id="SIS46453.1"/>
    </source>
</evidence>
<dbReference type="Pfam" id="PF04773">
    <property type="entry name" value="FecR"/>
    <property type="match status" value="1"/>
</dbReference>
<dbReference type="Proteomes" id="UP000185728">
    <property type="component" value="Unassembled WGS sequence"/>
</dbReference>
<evidence type="ECO:0000259" key="2">
    <source>
        <dbReference type="Pfam" id="PF04773"/>
    </source>
</evidence>
<dbReference type="EMBL" id="FTOB01000002">
    <property type="protein sequence ID" value="SIS46453.1"/>
    <property type="molecule type" value="Genomic_DNA"/>
</dbReference>
<dbReference type="PANTHER" id="PTHR30273:SF2">
    <property type="entry name" value="PROTEIN FECR"/>
    <property type="match status" value="1"/>
</dbReference>
<keyword evidence="1" id="KW-0812">Transmembrane</keyword>
<comment type="caution">
    <text evidence="4">The sequence shown here is derived from an EMBL/GenBank/DDBJ whole genome shotgun (WGS) entry which is preliminary data.</text>
</comment>
<name>A0ABY1KKS8_9FLAO</name>
<gene>
    <name evidence="4" type="ORF">SAMN05421766_10213</name>
</gene>
<evidence type="ECO:0000259" key="3">
    <source>
        <dbReference type="Pfam" id="PF16344"/>
    </source>
</evidence>